<evidence type="ECO:0000313" key="1">
    <source>
        <dbReference type="EMBL" id="KAL3519197.1"/>
    </source>
</evidence>
<dbReference type="InterPro" id="IPR045851">
    <property type="entry name" value="AMP-bd_C_sf"/>
</dbReference>
<organism evidence="1 2">
    <name type="scientific">Cinchona calisaya</name>
    <dbReference type="NCBI Taxonomy" id="153742"/>
    <lineage>
        <taxon>Eukaryota</taxon>
        <taxon>Viridiplantae</taxon>
        <taxon>Streptophyta</taxon>
        <taxon>Embryophyta</taxon>
        <taxon>Tracheophyta</taxon>
        <taxon>Spermatophyta</taxon>
        <taxon>Magnoliopsida</taxon>
        <taxon>eudicotyledons</taxon>
        <taxon>Gunneridae</taxon>
        <taxon>Pentapetalae</taxon>
        <taxon>asterids</taxon>
        <taxon>lamiids</taxon>
        <taxon>Gentianales</taxon>
        <taxon>Rubiaceae</taxon>
        <taxon>Cinchonoideae</taxon>
        <taxon>Cinchoneae</taxon>
        <taxon>Cinchona</taxon>
    </lineage>
</organism>
<protein>
    <submittedName>
        <fullName evidence="1">Uncharacterized protein</fullName>
    </submittedName>
</protein>
<gene>
    <name evidence="1" type="ORF">ACH5RR_021786</name>
</gene>
<dbReference type="EMBL" id="JBJUIK010000009">
    <property type="protein sequence ID" value="KAL3519197.1"/>
    <property type="molecule type" value="Genomic_DNA"/>
</dbReference>
<dbReference type="PANTHER" id="PTHR22754">
    <property type="entry name" value="DISCO-INTERACTING PROTEIN 2 DIP2 -RELATED"/>
    <property type="match status" value="1"/>
</dbReference>
<evidence type="ECO:0000313" key="2">
    <source>
        <dbReference type="Proteomes" id="UP001630127"/>
    </source>
</evidence>
<accession>A0ABD2ZM43</accession>
<sequence length="130" mass="13846">MLCPGCRAVVSIPMEILLAKAISVPDIFDQVGLVVIAEVRETKFLAEDVVKQIEAHVAEEHGVIVVSTVLIKPRSISKTTLGKIKRFECAKKFIDGTLNGLLSEQTGIPVAKISTTGSLVSYGVDSIGVV</sequence>
<keyword evidence="2" id="KW-1185">Reference proteome</keyword>
<name>A0ABD2ZM43_9GENT</name>
<dbReference type="Proteomes" id="UP001630127">
    <property type="component" value="Unassembled WGS sequence"/>
</dbReference>
<comment type="caution">
    <text evidence="1">The sequence shown here is derived from an EMBL/GenBank/DDBJ whole genome shotgun (WGS) entry which is preliminary data.</text>
</comment>
<proteinExistence type="predicted"/>
<dbReference type="PANTHER" id="PTHR22754:SF32">
    <property type="entry name" value="DISCO-INTERACTING PROTEIN 2"/>
    <property type="match status" value="1"/>
</dbReference>
<dbReference type="Gene3D" id="3.30.300.30">
    <property type="match status" value="1"/>
</dbReference>
<dbReference type="AlphaFoldDB" id="A0ABD2ZM43"/>
<reference evidence="1 2" key="1">
    <citation type="submission" date="2024-11" db="EMBL/GenBank/DDBJ databases">
        <title>A near-complete genome assembly of Cinchona calisaya.</title>
        <authorList>
            <person name="Lian D.C."/>
            <person name="Zhao X.W."/>
            <person name="Wei L."/>
        </authorList>
    </citation>
    <scope>NUCLEOTIDE SEQUENCE [LARGE SCALE GENOMIC DNA]</scope>
    <source>
        <tissue evidence="1">Nenye</tissue>
    </source>
</reference>